<reference evidence="1" key="1">
    <citation type="submission" date="2021-02" db="EMBL/GenBank/DDBJ databases">
        <authorList>
            <person name="Dougan E. K."/>
            <person name="Rhodes N."/>
            <person name="Thang M."/>
            <person name="Chan C."/>
        </authorList>
    </citation>
    <scope>NUCLEOTIDE SEQUENCE</scope>
</reference>
<evidence type="ECO:0000313" key="2">
    <source>
        <dbReference type="Proteomes" id="UP000654075"/>
    </source>
</evidence>
<proteinExistence type="predicted"/>
<organism evidence="1 2">
    <name type="scientific">Polarella glacialis</name>
    <name type="common">Dinoflagellate</name>
    <dbReference type="NCBI Taxonomy" id="89957"/>
    <lineage>
        <taxon>Eukaryota</taxon>
        <taxon>Sar</taxon>
        <taxon>Alveolata</taxon>
        <taxon>Dinophyceae</taxon>
        <taxon>Suessiales</taxon>
        <taxon>Suessiaceae</taxon>
        <taxon>Polarella</taxon>
    </lineage>
</organism>
<sequence>MLRALQGSFKQDWKWSLRMPRPLLAMALRSTFQSITTRPSKTCLQPSSSWLREKQELTSKADDATRAEVVSTTYGLLWPRWSSMPRTLAISSDWLVRVGAGGWQHHLKTVQVSDDAALCAEGAALGEPISTLKHLMAQSGHSCVRSLGLARDCALPEVE</sequence>
<accession>A0A813GJ24</accession>
<gene>
    <name evidence="1" type="ORF">PGLA1383_LOCUS41313</name>
</gene>
<comment type="caution">
    <text evidence="1">The sequence shown here is derived from an EMBL/GenBank/DDBJ whole genome shotgun (WGS) entry which is preliminary data.</text>
</comment>
<dbReference type="Proteomes" id="UP000654075">
    <property type="component" value="Unassembled WGS sequence"/>
</dbReference>
<keyword evidence="2" id="KW-1185">Reference proteome</keyword>
<dbReference type="EMBL" id="CAJNNV010028323">
    <property type="protein sequence ID" value="CAE8624121.1"/>
    <property type="molecule type" value="Genomic_DNA"/>
</dbReference>
<protein>
    <submittedName>
        <fullName evidence="1">Uncharacterized protein</fullName>
    </submittedName>
</protein>
<dbReference type="AlphaFoldDB" id="A0A813GJ24"/>
<evidence type="ECO:0000313" key="1">
    <source>
        <dbReference type="EMBL" id="CAE8624121.1"/>
    </source>
</evidence>
<name>A0A813GJ24_POLGL</name>